<evidence type="ECO:0000256" key="1">
    <source>
        <dbReference type="SAM" id="MobiDB-lite"/>
    </source>
</evidence>
<sequence>MLGNILSQGSSAGGGLPTSVDKKPGVKQLSQKQGFSYQADSFQMSVRDSAGTTYDISLLKERAQSFDFQKYTEQDQGTFGDIRGKSQDSFTQLLQTSYSSYSLEISVQKDSGSTGELSTEELINQLPDKWKPQGVVDSIMSFVQGFEGKTDAEGREFFEMTKNAVLKGAEEALKKLEGFPDSVVGVAEETVRALKEALENWGQERGWISSEQEPTEPTPDASSGLDITA</sequence>
<proteinExistence type="predicted"/>
<evidence type="ECO:0000313" key="3">
    <source>
        <dbReference type="Proteomes" id="UP000017148"/>
    </source>
</evidence>
<organism evidence="2 3">
    <name type="scientific">Chitinivibrio alkaliphilus ACht1</name>
    <dbReference type="NCBI Taxonomy" id="1313304"/>
    <lineage>
        <taxon>Bacteria</taxon>
        <taxon>Pseudomonadati</taxon>
        <taxon>Fibrobacterota</taxon>
        <taxon>Chitinivibrionia</taxon>
        <taxon>Chitinivibrionales</taxon>
        <taxon>Chitinivibrionaceae</taxon>
        <taxon>Chitinivibrio</taxon>
    </lineage>
</organism>
<evidence type="ECO:0000313" key="2">
    <source>
        <dbReference type="EMBL" id="ERP38814.1"/>
    </source>
</evidence>
<dbReference type="EMBL" id="ASJR01000004">
    <property type="protein sequence ID" value="ERP38814.1"/>
    <property type="molecule type" value="Genomic_DNA"/>
</dbReference>
<feature type="compositionally biased region" description="Polar residues" evidence="1">
    <location>
        <begin position="1"/>
        <end position="10"/>
    </location>
</feature>
<accession>U7D8V3</accession>
<protein>
    <recommendedName>
        <fullName evidence="4">DUF5610 domain-containing protein</fullName>
    </recommendedName>
</protein>
<feature type="region of interest" description="Disordered" evidence="1">
    <location>
        <begin position="1"/>
        <end position="32"/>
    </location>
</feature>
<evidence type="ECO:0008006" key="4">
    <source>
        <dbReference type="Google" id="ProtNLM"/>
    </source>
</evidence>
<keyword evidence="3" id="KW-1185">Reference proteome</keyword>
<dbReference type="STRING" id="1313304.CALK_0585"/>
<feature type="region of interest" description="Disordered" evidence="1">
    <location>
        <begin position="202"/>
        <end position="229"/>
    </location>
</feature>
<comment type="caution">
    <text evidence="2">The sequence shown here is derived from an EMBL/GenBank/DDBJ whole genome shotgun (WGS) entry which is preliminary data.</text>
</comment>
<dbReference type="Proteomes" id="UP000017148">
    <property type="component" value="Unassembled WGS sequence"/>
</dbReference>
<reference evidence="2 3" key="1">
    <citation type="journal article" date="2013" name="Environ. Microbiol.">
        <title>Genome analysis of Chitinivibrio alkaliphilus gen. nov., sp. nov., a novel extremely haloalkaliphilic anaerobic chitinolytic bacterium from the candidate phylum Termite Group 3.</title>
        <authorList>
            <person name="Sorokin D.Y."/>
            <person name="Gumerov V.M."/>
            <person name="Rakitin A.L."/>
            <person name="Beletsky A.V."/>
            <person name="Damste J.S."/>
            <person name="Muyzer G."/>
            <person name="Mardanov A.V."/>
            <person name="Ravin N.V."/>
        </authorList>
    </citation>
    <scope>NUCLEOTIDE SEQUENCE [LARGE SCALE GENOMIC DNA]</scope>
    <source>
        <strain evidence="2 3">ACht1</strain>
    </source>
</reference>
<name>U7D8V3_9BACT</name>
<dbReference type="AlphaFoldDB" id="U7D8V3"/>
<gene>
    <name evidence="2" type="ORF">CALK_0585</name>
</gene>
<dbReference type="RefSeq" id="WP_022636113.1">
    <property type="nucleotide sequence ID" value="NZ_ASJR01000004.1"/>
</dbReference>